<proteinExistence type="inferred from homology"/>
<dbReference type="GO" id="GO:0019843">
    <property type="term" value="F:rRNA binding"/>
    <property type="evidence" value="ECO:0007669"/>
    <property type="project" value="UniProtKB-UniRule"/>
</dbReference>
<dbReference type="GO" id="GO:1990904">
    <property type="term" value="C:ribonucleoprotein complex"/>
    <property type="evidence" value="ECO:0007669"/>
    <property type="project" value="UniProtKB-KW"/>
</dbReference>
<dbReference type="STRING" id="33007.HMPREF3198_01566"/>
<evidence type="ECO:0000256" key="1">
    <source>
        <dbReference type="ARBA" id="ARBA00010618"/>
    </source>
</evidence>
<dbReference type="InterPro" id="IPR014722">
    <property type="entry name" value="Rib_uL2_dom2"/>
</dbReference>
<dbReference type="GO" id="GO:0006412">
    <property type="term" value="P:translation"/>
    <property type="evidence" value="ECO:0007669"/>
    <property type="project" value="UniProtKB-UniRule"/>
</dbReference>
<dbReference type="CDD" id="cd06089">
    <property type="entry name" value="KOW_RPL26"/>
    <property type="match status" value="1"/>
</dbReference>
<dbReference type="NCBIfam" id="TIGR01079">
    <property type="entry name" value="rplX_bact"/>
    <property type="match status" value="1"/>
</dbReference>
<evidence type="ECO:0000256" key="6">
    <source>
        <dbReference type="SAM" id="MobiDB-lite"/>
    </source>
</evidence>
<reference evidence="8 9" key="1">
    <citation type="submission" date="2017-12" db="EMBL/GenBank/DDBJ databases">
        <title>Phylogenetic diversity of female urinary microbiome.</title>
        <authorList>
            <person name="Thomas-White K."/>
            <person name="Wolfe A.J."/>
        </authorList>
    </citation>
    <scope>NUCLEOTIDE SEQUENCE [LARGE SCALE GENOMIC DNA]</scope>
    <source>
        <strain evidence="8 9">UMB0402</strain>
    </source>
</reference>
<evidence type="ECO:0000256" key="2">
    <source>
        <dbReference type="ARBA" id="ARBA00022980"/>
    </source>
</evidence>
<keyword evidence="5" id="KW-0694">RNA-binding</keyword>
<feature type="region of interest" description="Disordered" evidence="6">
    <location>
        <begin position="30"/>
        <end position="49"/>
    </location>
</feature>
<comment type="function">
    <text evidence="5">One of the proteins that surrounds the polypeptide exit tunnel on the outside of the subunit.</text>
</comment>
<dbReference type="Gene3D" id="2.30.30.30">
    <property type="match status" value="1"/>
</dbReference>
<dbReference type="InterPro" id="IPR003256">
    <property type="entry name" value="Ribosomal_uL24"/>
</dbReference>
<keyword evidence="5" id="KW-0699">rRNA-binding</keyword>
<comment type="caution">
    <text evidence="8">The sequence shown here is derived from an EMBL/GenBank/DDBJ whole genome shotgun (WGS) entry which is preliminary data.</text>
</comment>
<dbReference type="GeneID" id="35867679"/>
<dbReference type="HAMAP" id="MF_01326_B">
    <property type="entry name" value="Ribosomal_uL24_B"/>
    <property type="match status" value="1"/>
</dbReference>
<gene>
    <name evidence="5" type="primary">rplX</name>
    <name evidence="8" type="ORF">CYJ19_03295</name>
</gene>
<dbReference type="Pfam" id="PF17136">
    <property type="entry name" value="ribosomal_L24"/>
    <property type="match status" value="1"/>
</dbReference>
<evidence type="ECO:0000259" key="7">
    <source>
        <dbReference type="Pfam" id="PF17136"/>
    </source>
</evidence>
<evidence type="ECO:0000313" key="9">
    <source>
        <dbReference type="Proteomes" id="UP000235122"/>
    </source>
</evidence>
<dbReference type="PANTHER" id="PTHR12903">
    <property type="entry name" value="MITOCHONDRIAL RIBOSOMAL PROTEIN L24"/>
    <property type="match status" value="1"/>
</dbReference>
<keyword evidence="3 5" id="KW-0687">Ribonucleoprotein</keyword>
<protein>
    <recommendedName>
        <fullName evidence="4 5">Large ribosomal subunit protein uL24</fullName>
    </recommendedName>
</protein>
<dbReference type="InterPro" id="IPR041988">
    <property type="entry name" value="Ribosomal_uL24_KOW"/>
</dbReference>
<dbReference type="InterPro" id="IPR008991">
    <property type="entry name" value="Translation_prot_SH3-like_sf"/>
</dbReference>
<dbReference type="Proteomes" id="UP000235122">
    <property type="component" value="Unassembled WGS sequence"/>
</dbReference>
<keyword evidence="9" id="KW-1185">Reference proteome</keyword>
<feature type="domain" description="Large ribosomal subunit protein uL24 C-terminal" evidence="7">
    <location>
        <begin position="67"/>
        <end position="141"/>
    </location>
</feature>
<evidence type="ECO:0000256" key="4">
    <source>
        <dbReference type="ARBA" id="ARBA00035206"/>
    </source>
</evidence>
<evidence type="ECO:0000256" key="5">
    <source>
        <dbReference type="HAMAP-Rule" id="MF_01326"/>
    </source>
</evidence>
<dbReference type="EMBL" id="PKKO01000002">
    <property type="protein sequence ID" value="PKY72684.1"/>
    <property type="molecule type" value="Genomic_DNA"/>
</dbReference>
<dbReference type="AlphaFoldDB" id="A0A2I1INI4"/>
<accession>A0A2I1INI4</accession>
<dbReference type="GO" id="GO:0003735">
    <property type="term" value="F:structural constituent of ribosome"/>
    <property type="evidence" value="ECO:0007669"/>
    <property type="project" value="InterPro"/>
</dbReference>
<comment type="function">
    <text evidence="5">One of two assembly initiator proteins, it binds directly to the 5'-end of the 23S rRNA, where it nucleates assembly of the 50S subunit.</text>
</comment>
<organism evidence="8 9">
    <name type="scientific">Winkia neuii</name>
    <dbReference type="NCBI Taxonomy" id="33007"/>
    <lineage>
        <taxon>Bacteria</taxon>
        <taxon>Bacillati</taxon>
        <taxon>Actinomycetota</taxon>
        <taxon>Actinomycetes</taxon>
        <taxon>Actinomycetales</taxon>
        <taxon>Actinomycetaceae</taxon>
        <taxon>Winkia</taxon>
    </lineage>
</organism>
<keyword evidence="2 5" id="KW-0689">Ribosomal protein</keyword>
<dbReference type="InterPro" id="IPR057264">
    <property type="entry name" value="Ribosomal_uL24_C"/>
</dbReference>
<comment type="subunit">
    <text evidence="5">Part of the 50S ribosomal subunit.</text>
</comment>
<dbReference type="GO" id="GO:0005840">
    <property type="term" value="C:ribosome"/>
    <property type="evidence" value="ECO:0007669"/>
    <property type="project" value="UniProtKB-KW"/>
</dbReference>
<name>A0A2I1INI4_9ACTO</name>
<dbReference type="SUPFAM" id="SSF50104">
    <property type="entry name" value="Translation proteins SH3-like domain"/>
    <property type="match status" value="1"/>
</dbReference>
<sequence length="141" mass="15523">MGAKIKKGDLVQVIAGRASDPKDARLVARNKRREAEGLKPLAPGDKGKQGRVLKVFPKENRALVEGVNVRTHHVRQGQNAQGQVTGGIEKREAPIDLSNLVLVDPSTKKPAKVGFREEEVERDGRTRTVRVRYNKATGKDI</sequence>
<evidence type="ECO:0000256" key="3">
    <source>
        <dbReference type="ARBA" id="ARBA00023274"/>
    </source>
</evidence>
<dbReference type="RefSeq" id="WP_024331102.1">
    <property type="nucleotide sequence ID" value="NZ_JASOXK010000002.1"/>
</dbReference>
<comment type="similarity">
    <text evidence="1 5">Belongs to the universal ribosomal protein uL24 family.</text>
</comment>
<evidence type="ECO:0000313" key="8">
    <source>
        <dbReference type="EMBL" id="PKY72684.1"/>
    </source>
</evidence>